<evidence type="ECO:0000256" key="1">
    <source>
        <dbReference type="SAM" id="Coils"/>
    </source>
</evidence>
<gene>
    <name evidence="2" type="ORF">GCM10010201_33280</name>
</gene>
<proteinExistence type="predicted"/>
<keyword evidence="3" id="KW-1185">Reference proteome</keyword>
<evidence type="ECO:0000313" key="2">
    <source>
        <dbReference type="EMBL" id="GAA2531055.1"/>
    </source>
</evidence>
<dbReference type="EMBL" id="BAAARY010000023">
    <property type="protein sequence ID" value="GAA2531055.1"/>
    <property type="molecule type" value="Genomic_DNA"/>
</dbReference>
<sequence>MDVLVELLGWFNTERTTAVVAVLALAGIAYSAQSASAAKKQARSAKDQAERAKEQVELGRQQVDLLMRQVRQAEAVEAATQQARRESLQPNVLVDVAPGVNDPGVFVLSISNIGTSVARNVRVRALDEMVRSDGLKLHELTVR</sequence>
<organism evidence="2 3">
    <name type="scientific">Pilimelia columellifera subsp. columellifera</name>
    <dbReference type="NCBI Taxonomy" id="706583"/>
    <lineage>
        <taxon>Bacteria</taxon>
        <taxon>Bacillati</taxon>
        <taxon>Actinomycetota</taxon>
        <taxon>Actinomycetes</taxon>
        <taxon>Micromonosporales</taxon>
        <taxon>Micromonosporaceae</taxon>
        <taxon>Pilimelia</taxon>
    </lineage>
</organism>
<protein>
    <submittedName>
        <fullName evidence="2">Uncharacterized protein</fullName>
    </submittedName>
</protein>
<evidence type="ECO:0000313" key="3">
    <source>
        <dbReference type="Proteomes" id="UP001499978"/>
    </source>
</evidence>
<keyword evidence="1" id="KW-0175">Coiled coil</keyword>
<name>A0ABP6B4B7_9ACTN</name>
<accession>A0ABP6B4B7</accession>
<dbReference type="RefSeq" id="WP_344174172.1">
    <property type="nucleotide sequence ID" value="NZ_BAAARY010000023.1"/>
</dbReference>
<comment type="caution">
    <text evidence="2">The sequence shown here is derived from an EMBL/GenBank/DDBJ whole genome shotgun (WGS) entry which is preliminary data.</text>
</comment>
<dbReference type="Proteomes" id="UP001499978">
    <property type="component" value="Unassembled WGS sequence"/>
</dbReference>
<reference evidence="3" key="1">
    <citation type="journal article" date="2019" name="Int. J. Syst. Evol. Microbiol.">
        <title>The Global Catalogue of Microorganisms (GCM) 10K type strain sequencing project: providing services to taxonomists for standard genome sequencing and annotation.</title>
        <authorList>
            <consortium name="The Broad Institute Genomics Platform"/>
            <consortium name="The Broad Institute Genome Sequencing Center for Infectious Disease"/>
            <person name="Wu L."/>
            <person name="Ma J."/>
        </authorList>
    </citation>
    <scope>NUCLEOTIDE SEQUENCE [LARGE SCALE GENOMIC DNA]</scope>
    <source>
        <strain evidence="3">JCM 3367</strain>
    </source>
</reference>
<feature type="coiled-coil region" evidence="1">
    <location>
        <begin position="32"/>
        <end position="69"/>
    </location>
</feature>